<keyword evidence="2" id="KW-1185">Reference proteome</keyword>
<dbReference type="Proteomes" id="UP000180254">
    <property type="component" value="Unassembled WGS sequence"/>
</dbReference>
<name>A0A1S1V4P6_9FIRM</name>
<proteinExistence type="predicted"/>
<dbReference type="AlphaFoldDB" id="A0A1S1V4P6"/>
<protein>
    <submittedName>
        <fullName evidence="1">Uncharacterized protein</fullName>
    </submittedName>
</protein>
<organism evidence="1 2">
    <name type="scientific">Andreesenia angusta</name>
    <dbReference type="NCBI Taxonomy" id="39480"/>
    <lineage>
        <taxon>Bacteria</taxon>
        <taxon>Bacillati</taxon>
        <taxon>Bacillota</taxon>
        <taxon>Tissierellia</taxon>
        <taxon>Tissierellales</taxon>
        <taxon>Gottschalkiaceae</taxon>
        <taxon>Andreesenia</taxon>
    </lineage>
</organism>
<evidence type="ECO:0000313" key="2">
    <source>
        <dbReference type="Proteomes" id="UP000180254"/>
    </source>
</evidence>
<accession>A0A1S1V4P6</accession>
<dbReference type="STRING" id="39480.EUAN_19710"/>
<evidence type="ECO:0000313" key="1">
    <source>
        <dbReference type="EMBL" id="OHW61651.1"/>
    </source>
</evidence>
<reference evidence="1 2" key="1">
    <citation type="submission" date="2016-09" db="EMBL/GenBank/DDBJ databases">
        <title>Genome sequence of Eubacterium angustum.</title>
        <authorList>
            <person name="Poehlein A."/>
            <person name="Daniel R."/>
        </authorList>
    </citation>
    <scope>NUCLEOTIDE SEQUENCE [LARGE SCALE GENOMIC DNA]</scope>
    <source>
        <strain evidence="1 2">DSM 1989</strain>
    </source>
</reference>
<sequence length="101" mass="12117">MVVFSMKNFNIYRVGNGHIVHNTNLEFGEGHTHIKSFKYAKQIIHNMLYRKRPQTKNLYLLESHKRISDDSEYKELIDQLMESRKQGKRYYVNINKGTVRK</sequence>
<gene>
    <name evidence="1" type="ORF">EUAN_19710</name>
</gene>
<dbReference type="EMBL" id="MKIE01000009">
    <property type="protein sequence ID" value="OHW61651.1"/>
    <property type="molecule type" value="Genomic_DNA"/>
</dbReference>
<dbReference type="OrthoDB" id="2051323at2"/>
<comment type="caution">
    <text evidence="1">The sequence shown here is derived from an EMBL/GenBank/DDBJ whole genome shotgun (WGS) entry which is preliminary data.</text>
</comment>